<dbReference type="SUPFAM" id="SSF48452">
    <property type="entry name" value="TPR-like"/>
    <property type="match status" value="1"/>
</dbReference>
<organism evidence="1 2">
    <name type="scientific">Aquibacillus halophilus</name>
    <dbReference type="NCBI Taxonomy" id="930132"/>
    <lineage>
        <taxon>Bacteria</taxon>
        <taxon>Bacillati</taxon>
        <taxon>Bacillota</taxon>
        <taxon>Bacilli</taxon>
        <taxon>Bacillales</taxon>
        <taxon>Bacillaceae</taxon>
        <taxon>Aquibacillus</taxon>
    </lineage>
</organism>
<gene>
    <name evidence="1" type="ORF">GH741_09610</name>
</gene>
<name>A0A6A8DGV0_9BACI</name>
<evidence type="ECO:0000313" key="1">
    <source>
        <dbReference type="EMBL" id="MRH42941.1"/>
    </source>
</evidence>
<dbReference type="RefSeq" id="WP_153736585.1">
    <property type="nucleotide sequence ID" value="NZ_WJNG01000007.1"/>
</dbReference>
<dbReference type="SUPFAM" id="SSF116965">
    <property type="entry name" value="Hypothetical protein MPN330"/>
    <property type="match status" value="1"/>
</dbReference>
<accession>A0A6A8DGV0</accession>
<keyword evidence="2" id="KW-1185">Reference proteome</keyword>
<reference evidence="1" key="1">
    <citation type="submission" date="2019-11" db="EMBL/GenBank/DDBJ databases">
        <authorList>
            <person name="Li J."/>
        </authorList>
    </citation>
    <scope>NUCLEOTIDE SEQUENCE</scope>
    <source>
        <strain evidence="1">B6B</strain>
    </source>
</reference>
<dbReference type="EMBL" id="WJNG01000007">
    <property type="protein sequence ID" value="MRH42941.1"/>
    <property type="molecule type" value="Genomic_DNA"/>
</dbReference>
<dbReference type="InterPro" id="IPR011990">
    <property type="entry name" value="TPR-like_helical_dom_sf"/>
</dbReference>
<dbReference type="Proteomes" id="UP000799092">
    <property type="component" value="Unassembled WGS sequence"/>
</dbReference>
<evidence type="ECO:0000313" key="2">
    <source>
        <dbReference type="Proteomes" id="UP000799092"/>
    </source>
</evidence>
<sequence>MFPKWKSTLEQESMNALKEKRYDDALTKLNQLIAHDVVTHEIVMGKLICLMEIGNYDEAEDLCHQLISNNDSHLFDYIHIYSTLLFQQSKYEMLIEELEEVFQRTDIPNSLKPQLNQLYEISKKLNIDKKEEEATRNIKKLKTAIRKQDYPQQWRILKDSREVSVDSHIEYLKELLVDFSINPIIKTAVIQWLQEQKINDPIEVTKFETAETVIPSQLNTLTSHPITIQIEGYLHEIEQNNPSLFELIKKLLYRYLYVRFPIMPADEELVHISEALKLLGYQYLQMETNMDIEDEEKLNSYLIDIITSEKEYFEIVGE</sequence>
<dbReference type="Gene3D" id="1.25.40.10">
    <property type="entry name" value="Tetratricopeptide repeat domain"/>
    <property type="match status" value="1"/>
</dbReference>
<comment type="caution">
    <text evidence="1">The sequence shown here is derived from an EMBL/GenBank/DDBJ whole genome shotgun (WGS) entry which is preliminary data.</text>
</comment>
<proteinExistence type="predicted"/>
<protein>
    <submittedName>
        <fullName evidence="1">Tetratricopeptide repeat protein</fullName>
    </submittedName>
</protein>
<dbReference type="AlphaFoldDB" id="A0A6A8DGV0"/>
<dbReference type="OrthoDB" id="2961242at2"/>